<protein>
    <submittedName>
        <fullName evidence="10">C2H2 finger domain protein</fullName>
    </submittedName>
</protein>
<dbReference type="SMART" id="SM00355">
    <property type="entry name" value="ZnF_C2H2"/>
    <property type="match status" value="2"/>
</dbReference>
<dbReference type="InterPro" id="IPR036236">
    <property type="entry name" value="Znf_C2H2_sf"/>
</dbReference>
<dbReference type="InterPro" id="IPR001138">
    <property type="entry name" value="Zn2Cys6_DnaBD"/>
</dbReference>
<organism evidence="10 11">
    <name type="scientific">Golovinomyces cichoracearum</name>
    <dbReference type="NCBI Taxonomy" id="62708"/>
    <lineage>
        <taxon>Eukaryota</taxon>
        <taxon>Fungi</taxon>
        <taxon>Dikarya</taxon>
        <taxon>Ascomycota</taxon>
        <taxon>Pezizomycotina</taxon>
        <taxon>Leotiomycetes</taxon>
        <taxon>Erysiphales</taxon>
        <taxon>Erysiphaceae</taxon>
        <taxon>Golovinomyces</taxon>
    </lineage>
</organism>
<evidence type="ECO:0000256" key="2">
    <source>
        <dbReference type="ARBA" id="ARBA00022723"/>
    </source>
</evidence>
<dbReference type="SUPFAM" id="SSF57667">
    <property type="entry name" value="beta-beta-alpha zinc fingers"/>
    <property type="match status" value="1"/>
</dbReference>
<dbReference type="InterPro" id="IPR051059">
    <property type="entry name" value="VerF-like"/>
</dbReference>
<dbReference type="FunFam" id="3.30.160.60:FF:002343">
    <property type="entry name" value="Zinc finger protein 33A"/>
    <property type="match status" value="1"/>
</dbReference>
<comment type="caution">
    <text evidence="10">The sequence shown here is derived from an EMBL/GenBank/DDBJ whole genome shotgun (WGS) entry which is preliminary data.</text>
</comment>
<name>A0A420H7U7_9PEZI</name>
<dbReference type="SUPFAM" id="SSF57701">
    <property type="entry name" value="Zn2/Cys6 DNA-binding domain"/>
    <property type="match status" value="1"/>
</dbReference>
<dbReference type="Gene3D" id="3.30.160.60">
    <property type="entry name" value="Classic Zinc Finger"/>
    <property type="match status" value="2"/>
</dbReference>
<dbReference type="CDD" id="cd00067">
    <property type="entry name" value="GAL4"/>
    <property type="match status" value="1"/>
</dbReference>
<dbReference type="InterPro" id="IPR007219">
    <property type="entry name" value="XnlR_reg_dom"/>
</dbReference>
<keyword evidence="3" id="KW-0677">Repeat</keyword>
<dbReference type="PROSITE" id="PS50157">
    <property type="entry name" value="ZINC_FINGER_C2H2_2"/>
    <property type="match status" value="2"/>
</dbReference>
<keyword evidence="6" id="KW-0539">Nucleus</keyword>
<keyword evidence="2" id="KW-0479">Metal-binding</keyword>
<evidence type="ECO:0000313" key="11">
    <source>
        <dbReference type="Proteomes" id="UP000285405"/>
    </source>
</evidence>
<evidence type="ECO:0000259" key="9">
    <source>
        <dbReference type="PROSITE" id="PS50157"/>
    </source>
</evidence>
<dbReference type="PROSITE" id="PS00028">
    <property type="entry name" value="ZINC_FINGER_C2H2_1"/>
    <property type="match status" value="1"/>
</dbReference>
<dbReference type="GO" id="GO:0005634">
    <property type="term" value="C:nucleus"/>
    <property type="evidence" value="ECO:0007669"/>
    <property type="project" value="UniProtKB-SubCell"/>
</dbReference>
<evidence type="ECO:0000256" key="7">
    <source>
        <dbReference type="PROSITE-ProRule" id="PRU00042"/>
    </source>
</evidence>
<sequence>MPPNLVKSSGSNKLLQCTLCSKKFSRTDHLKRHQLRHTGVKPYSCIFCSDGFTRSDNLRDHYPNCPQRQNRPIPEAARGGRRSHACDSCTAMKLGCDGKNPCNTCRQKKIVCKYVRLQSKGLHVRANSHDGDSHRGSINFLLNARGSANFIDCFRFPATAERRDIYNYRNQQPCSDLIDQYSGSESGSFDNDSINWPSIDNTHLLNFMSSPFSSFPSEISPTSQMALRDWEPQSIQSSTIIQYIRERALMIPMNSQQQSEVDQHLNFIFTPSKFTRFVHDAFEQWHPNCPILHIPSFSIETAPLPLLTVITVMGALYSKNDAEVNSARSILDLVEYYIFSLDDLTDEHEIRQMMQSGNIIESVFSLPNLQAAYIMVVLQFWTGSTISRKRAIESRFCNVVKIARRLRLLQASHDQEDLISEAIWIEKECQIRLINAMYLFDCALSFFSHFPCRLTLPEMEFDLTCEDKLFFSHHPFSEPNFLLSRNLTTFDAFQSLFIKIPARPDVNTVDENPLGLNATDMFTLIHLLFVYVQTQMVMFTPPFRLVPPETQMSQNLPVTTPSSDSNISIMKAALARWHSIWINISVNVRPDGAADQSLLHKNALNYLMITQLILMNPSSAEILMHMEVGCDDALSQLRGFANGNSIHEG</sequence>
<feature type="domain" description="C2H2-type" evidence="9">
    <location>
        <begin position="15"/>
        <end position="42"/>
    </location>
</feature>
<dbReference type="GO" id="GO:0000978">
    <property type="term" value="F:RNA polymerase II cis-regulatory region sequence-specific DNA binding"/>
    <property type="evidence" value="ECO:0007669"/>
    <property type="project" value="InterPro"/>
</dbReference>
<reference evidence="10 11" key="1">
    <citation type="journal article" date="2018" name="BMC Genomics">
        <title>Comparative genome analyses reveal sequence features reflecting distinct modes of host-adaptation between dicot and monocot powdery mildew.</title>
        <authorList>
            <person name="Wu Y."/>
            <person name="Ma X."/>
            <person name="Pan Z."/>
            <person name="Kale S.D."/>
            <person name="Song Y."/>
            <person name="King H."/>
            <person name="Zhang Q."/>
            <person name="Presley C."/>
            <person name="Deng X."/>
            <person name="Wei C.I."/>
            <person name="Xiao S."/>
        </authorList>
    </citation>
    <scope>NUCLEOTIDE SEQUENCE [LARGE SCALE GENOMIC DNA]</scope>
    <source>
        <strain evidence="10">UCSC1</strain>
    </source>
</reference>
<dbReference type="PANTHER" id="PTHR40626:SF8">
    <property type="entry name" value="C2H2 FINGER DOMAIN TRANSCRIPTION FACTOR (EUROFUNG)-RELATED"/>
    <property type="match status" value="1"/>
</dbReference>
<accession>A0A420H7U7</accession>
<dbReference type="GO" id="GO:0000981">
    <property type="term" value="F:DNA-binding transcription factor activity, RNA polymerase II-specific"/>
    <property type="evidence" value="ECO:0007669"/>
    <property type="project" value="InterPro"/>
</dbReference>
<dbReference type="Pfam" id="PF00172">
    <property type="entry name" value="Zn_clus"/>
    <property type="match status" value="1"/>
</dbReference>
<dbReference type="EMBL" id="MCBR01022049">
    <property type="protein sequence ID" value="RKF53515.1"/>
    <property type="molecule type" value="Genomic_DNA"/>
</dbReference>
<dbReference type="Gene3D" id="4.10.240.10">
    <property type="entry name" value="Zn(2)-C6 fungal-type DNA-binding domain"/>
    <property type="match status" value="1"/>
</dbReference>
<dbReference type="PANTHER" id="PTHR40626">
    <property type="entry name" value="MIP31509P"/>
    <property type="match status" value="1"/>
</dbReference>
<evidence type="ECO:0000256" key="1">
    <source>
        <dbReference type="ARBA" id="ARBA00004123"/>
    </source>
</evidence>
<evidence type="ECO:0000259" key="8">
    <source>
        <dbReference type="PROSITE" id="PS50048"/>
    </source>
</evidence>
<dbReference type="PROSITE" id="PS50048">
    <property type="entry name" value="ZN2_CY6_FUNGAL_2"/>
    <property type="match status" value="1"/>
</dbReference>
<feature type="domain" description="C2H2-type" evidence="9">
    <location>
        <begin position="43"/>
        <end position="72"/>
    </location>
</feature>
<keyword evidence="5" id="KW-0862">Zinc</keyword>
<dbReference type="GO" id="GO:0006351">
    <property type="term" value="P:DNA-templated transcription"/>
    <property type="evidence" value="ECO:0007669"/>
    <property type="project" value="InterPro"/>
</dbReference>
<evidence type="ECO:0000256" key="6">
    <source>
        <dbReference type="ARBA" id="ARBA00023242"/>
    </source>
</evidence>
<gene>
    <name evidence="10" type="ORF">GcC1_220007</name>
</gene>
<dbReference type="GO" id="GO:0000785">
    <property type="term" value="C:chromatin"/>
    <property type="evidence" value="ECO:0007669"/>
    <property type="project" value="TreeGrafter"/>
</dbReference>
<dbReference type="Pfam" id="PF04082">
    <property type="entry name" value="Fungal_trans"/>
    <property type="match status" value="1"/>
</dbReference>
<dbReference type="OrthoDB" id="10018191at2759"/>
<dbReference type="GO" id="GO:0008270">
    <property type="term" value="F:zinc ion binding"/>
    <property type="evidence" value="ECO:0007669"/>
    <property type="project" value="UniProtKB-KW"/>
</dbReference>
<dbReference type="PROSITE" id="PS00463">
    <property type="entry name" value="ZN2_CY6_FUNGAL_1"/>
    <property type="match status" value="1"/>
</dbReference>
<keyword evidence="4 7" id="KW-0863">Zinc-finger</keyword>
<evidence type="ECO:0000313" key="10">
    <source>
        <dbReference type="EMBL" id="RKF53515.1"/>
    </source>
</evidence>
<dbReference type="CDD" id="cd12148">
    <property type="entry name" value="fungal_TF_MHR"/>
    <property type="match status" value="1"/>
</dbReference>
<evidence type="ECO:0000256" key="3">
    <source>
        <dbReference type="ARBA" id="ARBA00022737"/>
    </source>
</evidence>
<dbReference type="InterPro" id="IPR013087">
    <property type="entry name" value="Znf_C2H2_type"/>
</dbReference>
<comment type="subcellular location">
    <subcellularLocation>
        <location evidence="1">Nucleus</location>
    </subcellularLocation>
</comment>
<proteinExistence type="predicted"/>
<feature type="domain" description="Zn(2)-C6 fungal-type" evidence="8">
    <location>
        <begin position="85"/>
        <end position="114"/>
    </location>
</feature>
<dbReference type="SMART" id="SM00066">
    <property type="entry name" value="GAL4"/>
    <property type="match status" value="1"/>
</dbReference>
<dbReference type="Proteomes" id="UP000285405">
    <property type="component" value="Unassembled WGS sequence"/>
</dbReference>
<dbReference type="InterPro" id="IPR036864">
    <property type="entry name" value="Zn2-C6_fun-type_DNA-bd_sf"/>
</dbReference>
<dbReference type="AlphaFoldDB" id="A0A420H7U7"/>
<evidence type="ECO:0000256" key="5">
    <source>
        <dbReference type="ARBA" id="ARBA00022833"/>
    </source>
</evidence>
<evidence type="ECO:0000256" key="4">
    <source>
        <dbReference type="ARBA" id="ARBA00022771"/>
    </source>
</evidence>